<accession>A0A077ELV2</accession>
<organism evidence="2 3">
    <name type="scientific">Elizabethkingia anophelis NUHP1</name>
    <dbReference type="NCBI Taxonomy" id="1338011"/>
    <lineage>
        <taxon>Bacteria</taxon>
        <taxon>Pseudomonadati</taxon>
        <taxon>Bacteroidota</taxon>
        <taxon>Flavobacteriia</taxon>
        <taxon>Flavobacteriales</taxon>
        <taxon>Weeksellaceae</taxon>
        <taxon>Elizabethkingia</taxon>
    </lineage>
</organism>
<evidence type="ECO:0000259" key="1">
    <source>
        <dbReference type="Pfam" id="PF19543"/>
    </source>
</evidence>
<evidence type="ECO:0000313" key="3">
    <source>
        <dbReference type="Proteomes" id="UP000028933"/>
    </source>
</evidence>
<reference evidence="2" key="1">
    <citation type="journal article" date="2013" name="Lancet">
        <title>First case of E anophelis outbreak in an intensive-care unit.</title>
        <authorList>
            <person name="Teo J."/>
            <person name="Tan S.Y."/>
            <person name="Tay M."/>
            <person name="Ding Y."/>
            <person name="Kjelleberg S."/>
            <person name="Givskov M."/>
            <person name="Lin R.T."/>
            <person name="Yang L."/>
        </authorList>
    </citation>
    <scope>NUCLEOTIDE SEQUENCE [LARGE SCALE GENOMIC DNA]</scope>
    <source>
        <strain evidence="2">NUHP1</strain>
    </source>
</reference>
<dbReference type="Proteomes" id="UP000028933">
    <property type="component" value="Chromosome"/>
</dbReference>
<dbReference type="HOGENOM" id="CLU_297501_0_0_10"/>
<sequence>MKTAYSKKLGLSVLSFLGIAIHAQHIYPPQKELWNPDKLGNKRAVVKFEGKSKVAKAVIPWRNPEVKDGQRILVVDSTSQKQYEVSSYLNINREQGEVLFDPVSGKGTYYIYYLPYELKASENYPQAVYLKKTVSGTSDVKGSEVAKFVRIDAVDRFNENNPMEVLASKNEIDQYLKKHANDAYLVFPESRENPVKMNDLPQIWVDPKRDNSKFSGKTDKGEFYAFQLGILAKDTELKNVKIIATDLVSSAGKISASLFTSINTDGTSYEGKPLKFAVNVASGNIQSIWCGFDIPTDVPAGTYKAVVTIKPENAPAQNIPVEISISGTVAQHKGYDEPWKMTRLPWLNSAMAQENTVIKPYTPLVYNTANREISLLGRKVTLSPDGLPAKIQTFFTQEMTEISAKANEVLASPVKFNIVNANGTPEKFGQADFKLDKKEEGLYSWHSQSQGQNLKMEIEGSLEFDGFMEYKVKVTALNDVELKDISMQIPFSSYASKYLMGLGEKGGNRPQNFSWKWDVAKKNQDGAWLGNVNAGLQFSLRDEKYSRPLNTNFYLQKPLILPGSWGNNNKGGINITEGKSGVIVNNYSGSRNLKKGEELYYNFHLLITPFHTINTEWQWENRFYHKYVPIEKAKESGANVINIHHGTDINPYINYPFIATKEMKDYISKAHQSGLKVKIYNTIREVSNRMYELYPVRSLGHEVFSAGKGGGYSWLQEHLHNDYIAAWYVPEFKDAAIINSGMNRWHNYYVEGMNWLVDNIGIDGIYLDDVAFDRVTMKRVKKVMTKNGHPGIIDLHSANQFNDKDGFNNSANLYMEHFPYLNRLWFGEYFDYEKNKPDFFLTEVSGIPFGLMGEMLQNDGNPWRGMIFGMTNRLGWSDKSNPTHLWKAWDNFGIRGSKMIGYWVDNNPVKTDNKEVLATVYKKDHKVMVALASWASGDTSVKLNIDWKKLGINPKKAVIKAQAIEGFQEAKTFGINDTIPVAQNKGWLLVIE</sequence>
<dbReference type="RefSeq" id="WP_024565623.1">
    <property type="nucleotide sequence ID" value="NZ_CP007547.1"/>
</dbReference>
<gene>
    <name evidence="2" type="ORF">BD94_3673</name>
</gene>
<dbReference type="STRING" id="1338011.BD94_3673"/>
<dbReference type="Pfam" id="PF19543">
    <property type="entry name" value="GH123_N"/>
    <property type="match status" value="1"/>
</dbReference>
<dbReference type="InterPro" id="IPR045711">
    <property type="entry name" value="GH123-like_N"/>
</dbReference>
<feature type="domain" description="Glycoside hydrolase 123-like N-terminal" evidence="1">
    <location>
        <begin position="33"/>
        <end position="992"/>
    </location>
</feature>
<dbReference type="Gene3D" id="3.20.20.80">
    <property type="entry name" value="Glycosidases"/>
    <property type="match status" value="1"/>
</dbReference>
<proteinExistence type="predicted"/>
<dbReference type="EMBL" id="CP007547">
    <property type="protein sequence ID" value="AIL47448.1"/>
    <property type="molecule type" value="Genomic_DNA"/>
</dbReference>
<dbReference type="eggNOG" id="ENOG502Z8VG">
    <property type="taxonomic scope" value="Bacteria"/>
</dbReference>
<evidence type="ECO:0000313" key="2">
    <source>
        <dbReference type="EMBL" id="AIL47448.1"/>
    </source>
</evidence>
<dbReference type="KEGG" id="eao:BD94_3673"/>
<protein>
    <recommendedName>
        <fullName evidence="1">Glycoside hydrolase 123-like N-terminal domain-containing protein</fullName>
    </recommendedName>
</protein>
<dbReference type="AlphaFoldDB" id="A0A077ELV2"/>
<reference evidence="2" key="2">
    <citation type="journal article" date="2015" name="Genome Biol. Evol.">
        <title>Complete Genome Sequence and Transcriptomic Analysis of the Novel Pathogen Elizabethkingia anophelis in Response to Oxidative Stress.</title>
        <authorList>
            <person name="Li Y."/>
            <person name="Liu Y."/>
            <person name="Chew S.C."/>
            <person name="Tay M."/>
            <person name="Salido M.M."/>
            <person name="Teo J."/>
            <person name="Lauro F.M."/>
            <person name="Givskov M."/>
            <person name="Yang L."/>
        </authorList>
    </citation>
    <scope>NUCLEOTIDE SEQUENCE</scope>
    <source>
        <strain evidence="2">NUHP1</strain>
    </source>
</reference>
<name>A0A077ELV2_9FLAO</name>